<proteinExistence type="predicted"/>
<dbReference type="PANTHER" id="PTHR42736">
    <property type="entry name" value="PROTEIN-GLUTAMINE GAMMA-GLUTAMYLTRANSFERASE"/>
    <property type="match status" value="1"/>
</dbReference>
<accession>A0ABU4V7Q4</accession>
<dbReference type="PANTHER" id="PTHR42736:SF1">
    <property type="entry name" value="PROTEIN-GLUTAMINE GAMMA-GLUTAMYLTRANSFERASE"/>
    <property type="match status" value="1"/>
</dbReference>
<dbReference type="RefSeq" id="WP_319979861.1">
    <property type="nucleotide sequence ID" value="NZ_JAXAVU010000014.1"/>
</dbReference>
<keyword evidence="2" id="KW-1133">Transmembrane helix</keyword>
<dbReference type="Pfam" id="PF11992">
    <property type="entry name" value="TgpA_N"/>
    <property type="match status" value="1"/>
</dbReference>
<dbReference type="InterPro" id="IPR002931">
    <property type="entry name" value="Transglutaminase-like"/>
</dbReference>
<comment type="caution">
    <text evidence="4">The sequence shown here is derived from an EMBL/GenBank/DDBJ whole genome shotgun (WGS) entry which is preliminary data.</text>
</comment>
<feature type="region of interest" description="Disordered" evidence="1">
    <location>
        <begin position="522"/>
        <end position="562"/>
    </location>
</feature>
<feature type="transmembrane region" description="Helical" evidence="2">
    <location>
        <begin position="202"/>
        <end position="226"/>
    </location>
</feature>
<gene>
    <name evidence="4" type="ORF">SK854_37320</name>
</gene>
<keyword evidence="5" id="KW-1185">Reference proteome</keyword>
<organism evidence="4 5">
    <name type="scientific">Lentzea sokolovensis</name>
    <dbReference type="NCBI Taxonomy" id="3095429"/>
    <lineage>
        <taxon>Bacteria</taxon>
        <taxon>Bacillati</taxon>
        <taxon>Actinomycetota</taxon>
        <taxon>Actinomycetes</taxon>
        <taxon>Pseudonocardiales</taxon>
        <taxon>Pseudonocardiaceae</taxon>
        <taxon>Lentzea</taxon>
    </lineage>
</organism>
<evidence type="ECO:0000313" key="5">
    <source>
        <dbReference type="Proteomes" id="UP001285352"/>
    </source>
</evidence>
<feature type="transmembrane region" description="Helical" evidence="2">
    <location>
        <begin position="576"/>
        <end position="597"/>
    </location>
</feature>
<feature type="domain" description="Transglutaminase-like" evidence="3">
    <location>
        <begin position="454"/>
        <end position="523"/>
    </location>
</feature>
<dbReference type="InterPro" id="IPR021878">
    <property type="entry name" value="TgpA_N"/>
</dbReference>
<name>A0ABU4V7Q4_9PSEU</name>
<reference evidence="4 5" key="1">
    <citation type="submission" date="2023-11" db="EMBL/GenBank/DDBJ databases">
        <title>Lentzea sokolovensis, sp. nov., Lentzea kristufkii, sp. nov., and Lentzea miocenensis, sp. nov., rare actinobacteria from Sokolov Coal Basin, Miocene lacustrine sediment, Czech Republic.</title>
        <authorList>
            <person name="Lara A."/>
            <person name="Kotroba L."/>
            <person name="Nouioui I."/>
            <person name="Neumann-Schaal M."/>
            <person name="Mast Y."/>
            <person name="Chronakova A."/>
        </authorList>
    </citation>
    <scope>NUCLEOTIDE SEQUENCE [LARGE SCALE GENOMIC DNA]</scope>
    <source>
        <strain evidence="4 5">BCCO 10_0061</strain>
    </source>
</reference>
<dbReference type="InterPro" id="IPR052901">
    <property type="entry name" value="Bact_TGase-like"/>
</dbReference>
<dbReference type="Pfam" id="PF01841">
    <property type="entry name" value="Transglut_core"/>
    <property type="match status" value="1"/>
</dbReference>
<evidence type="ECO:0000256" key="2">
    <source>
        <dbReference type="SAM" id="Phobius"/>
    </source>
</evidence>
<dbReference type="EMBL" id="JAXAVU010000014">
    <property type="protein sequence ID" value="MDX8147822.1"/>
    <property type="molecule type" value="Genomic_DNA"/>
</dbReference>
<dbReference type="InterPro" id="IPR038765">
    <property type="entry name" value="Papain-like_cys_pep_sf"/>
</dbReference>
<dbReference type="Gene3D" id="3.10.620.30">
    <property type="match status" value="1"/>
</dbReference>
<keyword evidence="2" id="KW-0472">Membrane</keyword>
<dbReference type="SUPFAM" id="SSF54001">
    <property type="entry name" value="Cysteine proteinases"/>
    <property type="match status" value="1"/>
</dbReference>
<feature type="transmembrane region" description="Helical" evidence="2">
    <location>
        <begin position="121"/>
        <end position="141"/>
    </location>
</feature>
<protein>
    <submittedName>
        <fullName evidence="4">TransglutaminaseTgpA domain-containing protein</fullName>
    </submittedName>
</protein>
<feature type="transmembrane region" description="Helical" evidence="2">
    <location>
        <begin position="171"/>
        <end position="190"/>
    </location>
</feature>
<evidence type="ECO:0000256" key="1">
    <source>
        <dbReference type="SAM" id="MobiDB-lite"/>
    </source>
</evidence>
<dbReference type="SMART" id="SM00460">
    <property type="entry name" value="TGc"/>
    <property type="match status" value="1"/>
</dbReference>
<feature type="transmembrane region" description="Helical" evidence="2">
    <location>
        <begin position="62"/>
        <end position="80"/>
    </location>
</feature>
<dbReference type="Proteomes" id="UP001285352">
    <property type="component" value="Unassembled WGS sequence"/>
</dbReference>
<evidence type="ECO:0000259" key="3">
    <source>
        <dbReference type="SMART" id="SM00460"/>
    </source>
</evidence>
<keyword evidence="2" id="KW-0812">Transmembrane</keyword>
<reference evidence="4 5" key="2">
    <citation type="submission" date="2023-11" db="EMBL/GenBank/DDBJ databases">
        <authorList>
            <person name="Lara A.C."/>
            <person name="Chronakova A."/>
        </authorList>
    </citation>
    <scope>NUCLEOTIDE SEQUENCE [LARGE SCALE GENOMIC DNA]</scope>
    <source>
        <strain evidence="4 5">BCCO 10_0061</strain>
    </source>
</reference>
<sequence length="722" mass="76709">MTKWLARIPALLQILLCGLLVASTSAIYLSFFASSDHVMPMCAIAALATASAAIAHLARRGWVVLGAVPVFGVCAGYLAFPDTIRYGLPSVRTAVELGKGLAGGWARMLTVGLPADVRGDLLTTPLLITWAAAFGAALIALRTTSVLGPLAPPVAAFVIALLFSAESPGPRLDVTGVFLALALLLVLMRANEGPAVSLRVAGGRFVFGVPVIALVTAAGVVGVQWVPLASGVDRFDPRDLRSPPLHVTESITPLALVKPQLREAEARTLFTVELDGDGVDRVRTAALDRYDGALWTTETTFLLAGRSLPADPDMPPAGQLTSHVVVSRLQGPYLPVVGWPRSVVMDRGDSSATGFSAGTGSLINLGSFDGIEYRTTSTVSGRGDEVDTASPSACGDCATLTVPPELRTFASAVTTTAPTAYGKLQLLERHLRGLPYSLDAAPGHSVAVLRDMLLGEDRRGYAEQHAAAFALLARVLGMPSRVAVGYLLRESENRTFTVTAGDAHAWAEVHFKGHGWVAFEPTDPAVTEDKPRDDDATTVSPPQPDPPPLVPPAASPDNREEGAPGLGFGELVRRTAVVTLIVLMTVVLVFLGGVVGTKRRRRWRRRRTADPAARLLGAWQEAVDRLLELGLRIPLSMTVHDIGDVARTRFGDRVAALATMAPMASAAAFAGVPPSDDDVTFAWELESDLRRELHPRRLSRIRAAIDPRPLIDGRRARRAGGR</sequence>
<evidence type="ECO:0000313" key="4">
    <source>
        <dbReference type="EMBL" id="MDX8147822.1"/>
    </source>
</evidence>
<feature type="compositionally biased region" description="Pro residues" evidence="1">
    <location>
        <begin position="541"/>
        <end position="554"/>
    </location>
</feature>
<feature type="transmembrane region" description="Helical" evidence="2">
    <location>
        <begin position="146"/>
        <end position="165"/>
    </location>
</feature>